<sequence length="117" mass="13725">MRTGPEFPCQLEERIPCADYGFFPKRACYDNHMRNEAPEEMVRRGKRTFKSICQMRRICARCNHIIYADQEQRHQAECQPRMQQQQQVTNTSQHTFCNAKAPKARTTVLHPAAQGNR</sequence>
<dbReference type="AlphaFoldDB" id="A0A914KK29"/>
<keyword evidence="2" id="KW-1185">Reference proteome</keyword>
<organism evidence="2 3">
    <name type="scientific">Meloidogyne incognita</name>
    <name type="common">Southern root-knot nematode worm</name>
    <name type="synonym">Oxyuris incognita</name>
    <dbReference type="NCBI Taxonomy" id="6306"/>
    <lineage>
        <taxon>Eukaryota</taxon>
        <taxon>Metazoa</taxon>
        <taxon>Ecdysozoa</taxon>
        <taxon>Nematoda</taxon>
        <taxon>Chromadorea</taxon>
        <taxon>Rhabditida</taxon>
        <taxon>Tylenchina</taxon>
        <taxon>Tylenchomorpha</taxon>
        <taxon>Tylenchoidea</taxon>
        <taxon>Meloidogynidae</taxon>
        <taxon>Meloidogyninae</taxon>
        <taxon>Meloidogyne</taxon>
        <taxon>Meloidogyne incognita group</taxon>
    </lineage>
</organism>
<proteinExistence type="predicted"/>
<reference evidence="3" key="1">
    <citation type="submission" date="2022-11" db="UniProtKB">
        <authorList>
            <consortium name="WormBaseParasite"/>
        </authorList>
    </citation>
    <scope>IDENTIFICATION</scope>
</reference>
<evidence type="ECO:0000313" key="2">
    <source>
        <dbReference type="Proteomes" id="UP000887563"/>
    </source>
</evidence>
<dbReference type="WBParaSite" id="Minc3s00028g01754">
    <property type="protein sequence ID" value="Minc3s00028g01754"/>
    <property type="gene ID" value="Minc3s00028g01754"/>
</dbReference>
<accession>A0A914KK29</accession>
<protein>
    <submittedName>
        <fullName evidence="3">Uncharacterized protein</fullName>
    </submittedName>
</protein>
<dbReference type="Proteomes" id="UP000887563">
    <property type="component" value="Unplaced"/>
</dbReference>
<evidence type="ECO:0000256" key="1">
    <source>
        <dbReference type="SAM" id="MobiDB-lite"/>
    </source>
</evidence>
<name>A0A914KK29_MELIC</name>
<feature type="region of interest" description="Disordered" evidence="1">
    <location>
        <begin position="89"/>
        <end position="117"/>
    </location>
</feature>
<evidence type="ECO:0000313" key="3">
    <source>
        <dbReference type="WBParaSite" id="Minc3s00028g01754"/>
    </source>
</evidence>